<name>A0ABT0AGI9_9SPHN</name>
<reference evidence="1" key="1">
    <citation type="submission" date="2022-03" db="EMBL/GenBank/DDBJ databases">
        <title>Identification of a novel bacterium isolated from mangrove sediments.</title>
        <authorList>
            <person name="Pan X."/>
        </authorList>
    </citation>
    <scope>NUCLEOTIDE SEQUENCE</scope>
    <source>
        <strain evidence="1">B2637</strain>
    </source>
</reference>
<dbReference type="Proteomes" id="UP001162802">
    <property type="component" value="Unassembled WGS sequence"/>
</dbReference>
<accession>A0ABT0AGI9</accession>
<dbReference type="RefSeq" id="WP_243802194.1">
    <property type="nucleotide sequence ID" value="NZ_JALHAT010000037.1"/>
</dbReference>
<proteinExistence type="predicted"/>
<evidence type="ECO:0000313" key="1">
    <source>
        <dbReference type="EMBL" id="MCJ1962326.1"/>
    </source>
</evidence>
<protein>
    <submittedName>
        <fullName evidence="1">Uncharacterized protein</fullName>
    </submittedName>
</protein>
<organism evidence="1 2">
    <name type="scientific">Novosphingobium mangrovi</name>
    <name type="common">ex Hu et al. 2023</name>
    <dbReference type="NCBI Taxonomy" id="2930094"/>
    <lineage>
        <taxon>Bacteria</taxon>
        <taxon>Pseudomonadati</taxon>
        <taxon>Pseudomonadota</taxon>
        <taxon>Alphaproteobacteria</taxon>
        <taxon>Sphingomonadales</taxon>
        <taxon>Sphingomonadaceae</taxon>
        <taxon>Novosphingobium</taxon>
    </lineage>
</organism>
<sequence length="119" mass="12444">MPLAEPAPAPPALSQESTAQNFDLADLGTEENTIDFSAVQRRCAPASRPGEIVVCAPDPEAERLGTIAGAQDFAPSETGPPRAAIKLTENIEADVHVDSYGLPNGMVSNRVMVGVKVAF</sequence>
<keyword evidence="2" id="KW-1185">Reference proteome</keyword>
<dbReference type="EMBL" id="JALHAT010000037">
    <property type="protein sequence ID" value="MCJ1962326.1"/>
    <property type="molecule type" value="Genomic_DNA"/>
</dbReference>
<gene>
    <name evidence="1" type="ORF">MTR65_16660</name>
</gene>
<comment type="caution">
    <text evidence="1">The sequence shown here is derived from an EMBL/GenBank/DDBJ whole genome shotgun (WGS) entry which is preliminary data.</text>
</comment>
<evidence type="ECO:0000313" key="2">
    <source>
        <dbReference type="Proteomes" id="UP001162802"/>
    </source>
</evidence>